<dbReference type="PROSITE" id="PS51747">
    <property type="entry name" value="CYT_DCMP_DEAMINASES_2"/>
    <property type="match status" value="1"/>
</dbReference>
<name>A0A3Q9KU23_STRGD</name>
<dbReference type="PANTHER" id="PTHR11086">
    <property type="entry name" value="DEOXYCYTIDYLATE DEAMINASE-RELATED"/>
    <property type="match status" value="1"/>
</dbReference>
<dbReference type="Proteomes" id="UP000501753">
    <property type="component" value="Chromosome"/>
</dbReference>
<keyword evidence="3" id="KW-0378">Hydrolase</keyword>
<proteinExistence type="inferred from homology"/>
<evidence type="ECO:0000313" key="10">
    <source>
        <dbReference type="Proteomes" id="UP000501753"/>
    </source>
</evidence>
<evidence type="ECO:0000256" key="5">
    <source>
        <dbReference type="SAM" id="MobiDB-lite"/>
    </source>
</evidence>
<dbReference type="OrthoDB" id="9802794at2"/>
<organism evidence="7 9">
    <name type="scientific">Streptomyces griseoviridis</name>
    <dbReference type="NCBI Taxonomy" id="45398"/>
    <lineage>
        <taxon>Bacteria</taxon>
        <taxon>Bacillati</taxon>
        <taxon>Actinomycetota</taxon>
        <taxon>Actinomycetes</taxon>
        <taxon>Kitasatosporales</taxon>
        <taxon>Streptomycetaceae</taxon>
        <taxon>Streptomyces</taxon>
    </lineage>
</organism>
<accession>A0A3Q9KU23</accession>
<feature type="region of interest" description="Disordered" evidence="5">
    <location>
        <begin position="278"/>
        <end position="335"/>
    </location>
</feature>
<keyword evidence="2" id="KW-0479">Metal-binding</keyword>
<dbReference type="EMBL" id="CP029078">
    <property type="protein sequence ID" value="QCN87091.1"/>
    <property type="molecule type" value="Genomic_DNA"/>
</dbReference>
<dbReference type="KEGG" id="sgd:ELQ87_18525"/>
<dbReference type="GO" id="GO:0004132">
    <property type="term" value="F:dCMP deaminase activity"/>
    <property type="evidence" value="ECO:0007669"/>
    <property type="project" value="TreeGrafter"/>
</dbReference>
<keyword evidence="10" id="KW-1185">Reference proteome</keyword>
<evidence type="ECO:0000259" key="6">
    <source>
        <dbReference type="PROSITE" id="PS51747"/>
    </source>
</evidence>
<dbReference type="PROSITE" id="PS00903">
    <property type="entry name" value="CYT_DCMP_DEAMINASES_1"/>
    <property type="match status" value="1"/>
</dbReference>
<dbReference type="AlphaFoldDB" id="A0A3Q9KU23"/>
<dbReference type="EMBL" id="CP034687">
    <property type="protein sequence ID" value="AZS86049.1"/>
    <property type="molecule type" value="Genomic_DNA"/>
</dbReference>
<evidence type="ECO:0000313" key="8">
    <source>
        <dbReference type="EMBL" id="QCN87091.1"/>
    </source>
</evidence>
<dbReference type="Pfam" id="PF00383">
    <property type="entry name" value="dCMP_cyt_deam_1"/>
    <property type="match status" value="1"/>
</dbReference>
<dbReference type="InterPro" id="IPR016193">
    <property type="entry name" value="Cytidine_deaminase-like"/>
</dbReference>
<gene>
    <name evidence="8" type="ORF">DDJ31_20755</name>
    <name evidence="7" type="ORF">ELQ87_18525</name>
</gene>
<feature type="compositionally biased region" description="Low complexity" evidence="5">
    <location>
        <begin position="324"/>
        <end position="335"/>
    </location>
</feature>
<dbReference type="RefSeq" id="WP_127178877.1">
    <property type="nucleotide sequence ID" value="NZ_CP029078.1"/>
</dbReference>
<keyword evidence="4" id="KW-0862">Zinc</keyword>
<reference evidence="8 10" key="1">
    <citation type="submission" date="2018-04" db="EMBL/GenBank/DDBJ databases">
        <title>Complete genome sequences of Streptomyces griseoviridis K61 and characterization of antagonistic properties of biological control agents.</title>
        <authorList>
            <person name="Mariita R.M."/>
            <person name="Sello J.K."/>
        </authorList>
    </citation>
    <scope>NUCLEOTIDE SEQUENCE [LARGE SCALE GENOMIC DNA]</scope>
    <source>
        <strain evidence="8 10">K61</strain>
    </source>
</reference>
<feature type="compositionally biased region" description="Low complexity" evidence="5">
    <location>
        <begin position="300"/>
        <end position="312"/>
    </location>
</feature>
<feature type="domain" description="CMP/dCMP-type deaminase" evidence="6">
    <location>
        <begin position="129"/>
        <end position="274"/>
    </location>
</feature>
<evidence type="ECO:0000313" key="9">
    <source>
        <dbReference type="Proteomes" id="UP000271291"/>
    </source>
</evidence>
<dbReference type="Gene3D" id="3.40.140.10">
    <property type="entry name" value="Cytidine Deaminase, domain 2"/>
    <property type="match status" value="1"/>
</dbReference>
<evidence type="ECO:0000256" key="3">
    <source>
        <dbReference type="ARBA" id="ARBA00022801"/>
    </source>
</evidence>
<comment type="similarity">
    <text evidence="1">Belongs to the cytidine and deoxycytidylate deaminase family.</text>
</comment>
<dbReference type="GO" id="GO:0005737">
    <property type="term" value="C:cytoplasm"/>
    <property type="evidence" value="ECO:0007669"/>
    <property type="project" value="TreeGrafter"/>
</dbReference>
<dbReference type="SUPFAM" id="SSF53927">
    <property type="entry name" value="Cytidine deaminase-like"/>
    <property type="match status" value="1"/>
</dbReference>
<evidence type="ECO:0000256" key="1">
    <source>
        <dbReference type="ARBA" id="ARBA00006576"/>
    </source>
</evidence>
<evidence type="ECO:0000256" key="4">
    <source>
        <dbReference type="ARBA" id="ARBA00022833"/>
    </source>
</evidence>
<sequence length="335" mass="35841">MTKRTLLYLPVLHSGYEALLTRHADSDEILVLGSGFHTVFPKLAKEIRALSPERAAAHARLVVPGTPVRVVEPGELPAALDADLVVLPDEEIMHRLVELPGSPGRAEVRFEPTFLRWDREWSRATRPARFDGRISRTALDRRLMARAQGEARRSSDWWRQVGAVAARDGRVLATAFNHHHPTEYAPYVDGDPRNDFSRGLRPDLSTAIHAEASLIARAARQGLELAGAELFVSTFPCPACARLVVESGFLRCYFAGPYSMLDGEGVLRAGGVELVWVDMDPEPAPEPGGPGRERGGPGSADGTDGTNGPDGPDGTDGTDGTDGAGSALSGPSGGS</sequence>
<dbReference type="InterPro" id="IPR016192">
    <property type="entry name" value="APOBEC/CMP_deaminase_Zn-bd"/>
</dbReference>
<dbReference type="InterPro" id="IPR002125">
    <property type="entry name" value="CMP_dCMP_dom"/>
</dbReference>
<evidence type="ECO:0000256" key="2">
    <source>
        <dbReference type="ARBA" id="ARBA00022723"/>
    </source>
</evidence>
<dbReference type="GO" id="GO:0008270">
    <property type="term" value="F:zinc ion binding"/>
    <property type="evidence" value="ECO:0007669"/>
    <property type="project" value="InterPro"/>
</dbReference>
<reference evidence="7 9" key="2">
    <citation type="submission" date="2018-12" db="EMBL/GenBank/DDBJ databases">
        <title>Streptomyces griseoviridis F1-27 complete genome.</title>
        <authorList>
            <person name="Mariita R.M."/>
            <person name="Sello J.K."/>
        </authorList>
    </citation>
    <scope>NUCLEOTIDE SEQUENCE [LARGE SCALE GENOMIC DNA]</scope>
    <source>
        <strain evidence="7 9">F1-27</strain>
    </source>
</reference>
<protein>
    <submittedName>
        <fullName evidence="7">Deoxycytidylate deaminase</fullName>
    </submittedName>
</protein>
<dbReference type="InterPro" id="IPR015517">
    <property type="entry name" value="dCMP_deaminase-rel"/>
</dbReference>
<evidence type="ECO:0000313" key="7">
    <source>
        <dbReference type="EMBL" id="AZS86049.1"/>
    </source>
</evidence>
<dbReference type="PANTHER" id="PTHR11086:SF18">
    <property type="entry name" value="DEOXYCYTIDYLATE DEAMINASE"/>
    <property type="match status" value="1"/>
</dbReference>
<dbReference type="Proteomes" id="UP000271291">
    <property type="component" value="Chromosome"/>
</dbReference>